<evidence type="ECO:0000313" key="6">
    <source>
        <dbReference type="Proteomes" id="UP001217918"/>
    </source>
</evidence>
<sequence length="245" mass="27797">MGSTNPDDVPAEFTVLVTGFGPFKEEYPVNPSWEIACQLPDHVSLPPPLGANKAPRPVRILVHPEPVRVSYDTVRALVPQLWRPGIDAVLHIGMASPQPHYSIERRAHRDGYVMKDVDGEFLRDQDRHARERDRWVWHACPHELLTDVDVDDVLARWQRHSHGSASARGADLDLRISEDPGRFLCDFIYFSSLAHLWKAGERRRVLFLHVPCVASETDVATGKDLVIQLIRSMVESELARGTHVW</sequence>
<organism evidence="5 6">
    <name type="scientific">Phyllachora maydis</name>
    <dbReference type="NCBI Taxonomy" id="1825666"/>
    <lineage>
        <taxon>Eukaryota</taxon>
        <taxon>Fungi</taxon>
        <taxon>Dikarya</taxon>
        <taxon>Ascomycota</taxon>
        <taxon>Pezizomycotina</taxon>
        <taxon>Sordariomycetes</taxon>
        <taxon>Sordariomycetidae</taxon>
        <taxon>Phyllachorales</taxon>
        <taxon>Phyllachoraceae</taxon>
        <taxon>Phyllachora</taxon>
    </lineage>
</organism>
<gene>
    <name evidence="5" type="ORF">P8C59_000285</name>
</gene>
<dbReference type="InterPro" id="IPR016125">
    <property type="entry name" value="Peptidase_C15-like"/>
</dbReference>
<comment type="similarity">
    <text evidence="1">Belongs to the peptidase C15 family.</text>
</comment>
<dbReference type="AlphaFoldDB" id="A0AAD9M8K7"/>
<dbReference type="GO" id="GO:0006508">
    <property type="term" value="P:proteolysis"/>
    <property type="evidence" value="ECO:0007669"/>
    <property type="project" value="UniProtKB-KW"/>
</dbReference>
<accession>A0AAD9M8K7</accession>
<dbReference type="InterPro" id="IPR036440">
    <property type="entry name" value="Peptidase_C15-like_sf"/>
</dbReference>
<dbReference type="Gene3D" id="3.40.630.20">
    <property type="entry name" value="Peptidase C15, pyroglutamyl peptidase I-like"/>
    <property type="match status" value="1"/>
</dbReference>
<dbReference type="Pfam" id="PF01470">
    <property type="entry name" value="Peptidase_C15"/>
    <property type="match status" value="1"/>
</dbReference>
<keyword evidence="4" id="KW-0788">Thiol protease</keyword>
<keyword evidence="2" id="KW-0645">Protease</keyword>
<reference evidence="5" key="1">
    <citation type="journal article" date="2023" name="Mol. Plant Microbe Interact.">
        <title>Elucidating the Obligate Nature and Biological Capacity of an Invasive Fungal Corn Pathogen.</title>
        <authorList>
            <person name="MacCready J.S."/>
            <person name="Roggenkamp E.M."/>
            <person name="Gdanetz K."/>
            <person name="Chilvers M.I."/>
        </authorList>
    </citation>
    <scope>NUCLEOTIDE SEQUENCE</scope>
    <source>
        <strain evidence="5">PM02</strain>
    </source>
</reference>
<name>A0AAD9M8K7_9PEZI</name>
<comment type="caution">
    <text evidence="5">The sequence shown here is derived from an EMBL/GenBank/DDBJ whole genome shotgun (WGS) entry which is preliminary data.</text>
</comment>
<evidence type="ECO:0000313" key="5">
    <source>
        <dbReference type="EMBL" id="KAK2066465.1"/>
    </source>
</evidence>
<evidence type="ECO:0000256" key="1">
    <source>
        <dbReference type="ARBA" id="ARBA00006641"/>
    </source>
</evidence>
<dbReference type="SUPFAM" id="SSF53182">
    <property type="entry name" value="Pyrrolidone carboxyl peptidase (pyroglutamate aminopeptidase)"/>
    <property type="match status" value="1"/>
</dbReference>
<dbReference type="Proteomes" id="UP001217918">
    <property type="component" value="Unassembled WGS sequence"/>
</dbReference>
<dbReference type="PANTHER" id="PTHR23402:SF1">
    <property type="entry name" value="PYROGLUTAMYL-PEPTIDASE I"/>
    <property type="match status" value="1"/>
</dbReference>
<evidence type="ECO:0000256" key="4">
    <source>
        <dbReference type="ARBA" id="ARBA00022807"/>
    </source>
</evidence>
<keyword evidence="3" id="KW-0378">Hydrolase</keyword>
<evidence type="ECO:0008006" key="7">
    <source>
        <dbReference type="Google" id="ProtNLM"/>
    </source>
</evidence>
<evidence type="ECO:0000256" key="3">
    <source>
        <dbReference type="ARBA" id="ARBA00022801"/>
    </source>
</evidence>
<proteinExistence type="inferred from homology"/>
<evidence type="ECO:0000256" key="2">
    <source>
        <dbReference type="ARBA" id="ARBA00022670"/>
    </source>
</evidence>
<dbReference type="GO" id="GO:0008234">
    <property type="term" value="F:cysteine-type peptidase activity"/>
    <property type="evidence" value="ECO:0007669"/>
    <property type="project" value="UniProtKB-KW"/>
</dbReference>
<dbReference type="EMBL" id="JAQQPM010000001">
    <property type="protein sequence ID" value="KAK2066465.1"/>
    <property type="molecule type" value="Genomic_DNA"/>
</dbReference>
<dbReference type="PANTHER" id="PTHR23402">
    <property type="entry name" value="PROTEASE FAMILY C15 PYROGLUTAMYL-PEPTIDASE I-RELATED"/>
    <property type="match status" value="1"/>
</dbReference>
<protein>
    <recommendedName>
        <fullName evidence="7">Pyroglutamyl-peptidase I</fullName>
    </recommendedName>
</protein>
<keyword evidence="6" id="KW-1185">Reference proteome</keyword>